<dbReference type="GO" id="GO:0005634">
    <property type="term" value="C:nucleus"/>
    <property type="evidence" value="ECO:0007669"/>
    <property type="project" value="UniProtKB-SubCell"/>
</dbReference>
<proteinExistence type="predicted"/>
<dbReference type="InterPro" id="IPR000504">
    <property type="entry name" value="RRM_dom"/>
</dbReference>
<dbReference type="AlphaFoldDB" id="A0AAV4C0R6"/>
<dbReference type="Gene3D" id="3.30.70.330">
    <property type="match status" value="1"/>
</dbReference>
<dbReference type="PANTHER" id="PTHR15528:SF11">
    <property type="entry name" value="FI18188P1"/>
    <property type="match status" value="1"/>
</dbReference>
<evidence type="ECO:0000256" key="4">
    <source>
        <dbReference type="ARBA" id="ARBA00023015"/>
    </source>
</evidence>
<comment type="caution">
    <text evidence="11">The sequence shown here is derived from an EMBL/GenBank/DDBJ whole genome shotgun (WGS) entry which is preliminary data.</text>
</comment>
<dbReference type="SMART" id="SM00360">
    <property type="entry name" value="RRM"/>
    <property type="match status" value="1"/>
</dbReference>
<evidence type="ECO:0000313" key="11">
    <source>
        <dbReference type="EMBL" id="GFO24714.1"/>
    </source>
</evidence>
<keyword evidence="5" id="KW-0010">Activator</keyword>
<feature type="compositionally biased region" description="Low complexity" evidence="9">
    <location>
        <begin position="594"/>
        <end position="612"/>
    </location>
</feature>
<feature type="domain" description="RRM" evidence="10">
    <location>
        <begin position="803"/>
        <end position="901"/>
    </location>
</feature>
<accession>A0AAV4C0R6</accession>
<feature type="compositionally biased region" description="Basic residues" evidence="9">
    <location>
        <begin position="440"/>
        <end position="449"/>
    </location>
</feature>
<feature type="compositionally biased region" description="Basic and acidic residues" evidence="9">
    <location>
        <begin position="316"/>
        <end position="330"/>
    </location>
</feature>
<comment type="subcellular location">
    <subcellularLocation>
        <location evidence="1">Nucleus</location>
    </subcellularLocation>
</comment>
<evidence type="ECO:0000256" key="2">
    <source>
        <dbReference type="ARBA" id="ARBA00022553"/>
    </source>
</evidence>
<keyword evidence="2" id="KW-0597">Phosphoprotein</keyword>
<feature type="region of interest" description="Disordered" evidence="9">
    <location>
        <begin position="544"/>
        <end position="795"/>
    </location>
</feature>
<reference evidence="11 12" key="1">
    <citation type="journal article" date="2021" name="Elife">
        <title>Chloroplast acquisition without the gene transfer in kleptoplastic sea slugs, Plakobranchus ocellatus.</title>
        <authorList>
            <person name="Maeda T."/>
            <person name="Takahashi S."/>
            <person name="Yoshida T."/>
            <person name="Shimamura S."/>
            <person name="Takaki Y."/>
            <person name="Nagai Y."/>
            <person name="Toyoda A."/>
            <person name="Suzuki Y."/>
            <person name="Arimoto A."/>
            <person name="Ishii H."/>
            <person name="Satoh N."/>
            <person name="Nishiyama T."/>
            <person name="Hasebe M."/>
            <person name="Maruyama T."/>
            <person name="Minagawa J."/>
            <person name="Obokata J."/>
            <person name="Shigenobu S."/>
        </authorList>
    </citation>
    <scope>NUCLEOTIDE SEQUENCE [LARGE SCALE GENOMIC DNA]</scope>
</reference>
<keyword evidence="4" id="KW-0805">Transcription regulation</keyword>
<feature type="compositionally biased region" description="Polar residues" evidence="9">
    <location>
        <begin position="295"/>
        <end position="307"/>
    </location>
</feature>
<organism evidence="11 12">
    <name type="scientific">Plakobranchus ocellatus</name>
    <dbReference type="NCBI Taxonomy" id="259542"/>
    <lineage>
        <taxon>Eukaryota</taxon>
        <taxon>Metazoa</taxon>
        <taxon>Spiralia</taxon>
        <taxon>Lophotrochozoa</taxon>
        <taxon>Mollusca</taxon>
        <taxon>Gastropoda</taxon>
        <taxon>Heterobranchia</taxon>
        <taxon>Euthyneura</taxon>
        <taxon>Panpulmonata</taxon>
        <taxon>Sacoglossa</taxon>
        <taxon>Placobranchoidea</taxon>
        <taxon>Plakobranchidae</taxon>
        <taxon>Plakobranchus</taxon>
    </lineage>
</organism>
<evidence type="ECO:0000256" key="3">
    <source>
        <dbReference type="ARBA" id="ARBA00022884"/>
    </source>
</evidence>
<evidence type="ECO:0000313" key="12">
    <source>
        <dbReference type="Proteomes" id="UP000735302"/>
    </source>
</evidence>
<evidence type="ECO:0000256" key="6">
    <source>
        <dbReference type="ARBA" id="ARBA00023163"/>
    </source>
</evidence>
<feature type="compositionally biased region" description="Basic residues" evidence="9">
    <location>
        <begin position="760"/>
        <end position="775"/>
    </location>
</feature>
<keyword evidence="3 8" id="KW-0694">RNA-binding</keyword>
<keyword evidence="12" id="KW-1185">Reference proteome</keyword>
<keyword evidence="6" id="KW-0804">Transcription</keyword>
<sequence length="928" mass="102115">MESFNEGIEANDLASLLYRFEEAVTPPSTPTPTSAPNSQAVKVSQGPVTVVSSSLTQSSMAAQVQAKPKAIYPSRKPGISLLPFTLSQNSRVESKPLQLSNMATLKSVSPVQPQAAGSRANLIPRTAFTLIPSSQGAASLLLVKPVMQTNITKPVAKKASVIPSSKSIKRSASATILSSTANNAICSASSSLLQTMLLDKNIRIMPKKSVVKKPGEKASISKMVSTGRGEVISTTSTVSAFPSLIELNSNNLEGLASCSNIPSGLSQSLPSSPTSSKLFAVNREDDHDYCCNDGSLRNNTPNKNSKNVDVPGVDSSDGKEPSVLKEDSEKSAVSAEESRTISSLDAELFQDLEYLDNHISPTSPKVKEGTDDNVLEDGEVMVDEYGNDTFPLLTRSMPSLHPNKTDTNAQASDCQNDLFHQQETNSTVTFSFDGEEPGTGKKRGRRYRRRTELNTSPIREDKTDFFDKIPAFYTALSIPKKPTKTSVFASASKSLGSTDHLAPDNKITEHFDSGLYDKVPAHRRCFTNTAKEVDLNKVDPFEQQSSASASLNPLTSSLLSSSSTELNPESGTPPRRGRSRSRRKTRKRYLCSQSSSPGKNSRSRSSSNSKSHSPSHHSSHRLKSRSPSHHSSHRLKSRSPSHHSSHSLKSRSRSRHSSLRLNSRSRSRSNTSSRSCSTCSSYSNGSSCGSSCSGCSRSRSRSCSTCSSSDSSRSRSRSPQRKRDWQQRGNRAGSSSGWRNHHHRDRNRRHSRSLSPAHRAGWRSRSRSQKRHGHSRSSPIDEKAAQKKKAREEEKVKAMEERRVVYVGKIPETYTKRQLYQRFQCFGEIKEVKLNFREHGDNYGFVTFAYACDAIAAKEKGNNIEGVPKFDLCFGGRRRFCPDQYADLDGNREIEEEYAPMPKSMAEELDYAALLRQHTTQQRKGGRL</sequence>
<dbReference type="Proteomes" id="UP000735302">
    <property type="component" value="Unassembled WGS sequence"/>
</dbReference>
<feature type="compositionally biased region" description="Basic residues" evidence="9">
    <location>
        <begin position="613"/>
        <end position="667"/>
    </location>
</feature>
<dbReference type="Pfam" id="PF00076">
    <property type="entry name" value="RRM_1"/>
    <property type="match status" value="1"/>
</dbReference>
<feature type="compositionally biased region" description="Basic residues" evidence="9">
    <location>
        <begin position="739"/>
        <end position="752"/>
    </location>
</feature>
<evidence type="ECO:0000256" key="7">
    <source>
        <dbReference type="ARBA" id="ARBA00023242"/>
    </source>
</evidence>
<dbReference type="InterPro" id="IPR012677">
    <property type="entry name" value="Nucleotide-bd_a/b_plait_sf"/>
</dbReference>
<feature type="compositionally biased region" description="Low complexity" evidence="9">
    <location>
        <begin position="668"/>
        <end position="711"/>
    </location>
</feature>
<dbReference type="InterPro" id="IPR034605">
    <property type="entry name" value="PGC-1"/>
</dbReference>
<dbReference type="InterPro" id="IPR035979">
    <property type="entry name" value="RBD_domain_sf"/>
</dbReference>
<name>A0AAV4C0R6_9GAST</name>
<protein>
    <submittedName>
        <fullName evidence="11">Peroxisome proliferator-activated receptor gamma coactivator-related protein 1</fullName>
    </submittedName>
</protein>
<keyword evidence="7" id="KW-0539">Nucleus</keyword>
<evidence type="ECO:0000256" key="1">
    <source>
        <dbReference type="ARBA" id="ARBA00004123"/>
    </source>
</evidence>
<feature type="region of interest" description="Disordered" evidence="9">
    <location>
        <begin position="291"/>
        <end position="341"/>
    </location>
</feature>
<evidence type="ECO:0000256" key="8">
    <source>
        <dbReference type="PROSITE-ProRule" id="PRU00176"/>
    </source>
</evidence>
<dbReference type="GO" id="GO:0003723">
    <property type="term" value="F:RNA binding"/>
    <property type="evidence" value="ECO:0007669"/>
    <property type="project" value="UniProtKB-UniRule"/>
</dbReference>
<dbReference type="PANTHER" id="PTHR15528">
    <property type="entry name" value="PEROXISOME PROLIFERATOR ACTIVATED RECEPTOR GAMMA COACTIVATOR 1 PGC-1 -RELATED"/>
    <property type="match status" value="1"/>
</dbReference>
<feature type="compositionally biased region" description="Basic and acidic residues" evidence="9">
    <location>
        <begin position="779"/>
        <end position="795"/>
    </location>
</feature>
<dbReference type="SUPFAM" id="SSF54928">
    <property type="entry name" value="RNA-binding domain, RBD"/>
    <property type="match status" value="1"/>
</dbReference>
<evidence type="ECO:0000256" key="5">
    <source>
        <dbReference type="ARBA" id="ARBA00023159"/>
    </source>
</evidence>
<feature type="compositionally biased region" description="Low complexity" evidence="9">
    <location>
        <begin position="545"/>
        <end position="574"/>
    </location>
</feature>
<gene>
    <name evidence="11" type="ORF">PoB_005121900</name>
</gene>
<feature type="region of interest" description="Disordered" evidence="9">
    <location>
        <begin position="426"/>
        <end position="453"/>
    </location>
</feature>
<feature type="compositionally biased region" description="Basic residues" evidence="9">
    <location>
        <begin position="575"/>
        <end position="589"/>
    </location>
</feature>
<feature type="compositionally biased region" description="Polar residues" evidence="9">
    <location>
        <begin position="727"/>
        <end position="738"/>
    </location>
</feature>
<dbReference type="GO" id="GO:0045944">
    <property type="term" value="P:positive regulation of transcription by RNA polymerase II"/>
    <property type="evidence" value="ECO:0007669"/>
    <property type="project" value="TreeGrafter"/>
</dbReference>
<dbReference type="GO" id="GO:0003712">
    <property type="term" value="F:transcription coregulator activity"/>
    <property type="evidence" value="ECO:0007669"/>
    <property type="project" value="InterPro"/>
</dbReference>
<evidence type="ECO:0000259" key="10">
    <source>
        <dbReference type="PROSITE" id="PS50102"/>
    </source>
</evidence>
<evidence type="ECO:0000256" key="9">
    <source>
        <dbReference type="SAM" id="MobiDB-lite"/>
    </source>
</evidence>
<dbReference type="PROSITE" id="PS50102">
    <property type="entry name" value="RRM"/>
    <property type="match status" value="1"/>
</dbReference>
<keyword evidence="11" id="KW-0675">Receptor</keyword>
<dbReference type="EMBL" id="BLXT01005617">
    <property type="protein sequence ID" value="GFO24714.1"/>
    <property type="molecule type" value="Genomic_DNA"/>
</dbReference>